<dbReference type="AlphaFoldDB" id="A0A1E3PPL0"/>
<sequence>MGSLYGRNPLELESLRGSPLTVIFKPDTGSVELKGVLYNVDPISGTIIIYHDGELLNGGDERDYLTTPDRLIFEDTTPSAGRYSVVLSDSVLELRFE</sequence>
<evidence type="ECO:0000313" key="2">
    <source>
        <dbReference type="Proteomes" id="UP000095009"/>
    </source>
</evidence>
<name>A0A1E3PPL0_9ASCO</name>
<proteinExistence type="predicted"/>
<protein>
    <submittedName>
        <fullName evidence="1">Uncharacterized protein</fullName>
    </submittedName>
</protein>
<keyword evidence="2" id="KW-1185">Reference proteome</keyword>
<reference evidence="1 2" key="1">
    <citation type="journal article" date="2016" name="Proc. Natl. Acad. Sci. U.S.A.">
        <title>Comparative genomics of biotechnologically important yeasts.</title>
        <authorList>
            <person name="Riley R."/>
            <person name="Haridas S."/>
            <person name="Wolfe K.H."/>
            <person name="Lopes M.R."/>
            <person name="Hittinger C.T."/>
            <person name="Goeker M."/>
            <person name="Salamov A.A."/>
            <person name="Wisecaver J.H."/>
            <person name="Long T.M."/>
            <person name="Calvey C.H."/>
            <person name="Aerts A.L."/>
            <person name="Barry K.W."/>
            <person name="Choi C."/>
            <person name="Clum A."/>
            <person name="Coughlan A.Y."/>
            <person name="Deshpande S."/>
            <person name="Douglass A.P."/>
            <person name="Hanson S.J."/>
            <person name="Klenk H.-P."/>
            <person name="LaButti K.M."/>
            <person name="Lapidus A."/>
            <person name="Lindquist E.A."/>
            <person name="Lipzen A.M."/>
            <person name="Meier-Kolthoff J.P."/>
            <person name="Ohm R.A."/>
            <person name="Otillar R.P."/>
            <person name="Pangilinan J.L."/>
            <person name="Peng Y."/>
            <person name="Rokas A."/>
            <person name="Rosa C.A."/>
            <person name="Scheuner C."/>
            <person name="Sibirny A.A."/>
            <person name="Slot J.C."/>
            <person name="Stielow J.B."/>
            <person name="Sun H."/>
            <person name="Kurtzman C.P."/>
            <person name="Blackwell M."/>
            <person name="Grigoriev I.V."/>
            <person name="Jeffries T.W."/>
        </authorList>
    </citation>
    <scope>NUCLEOTIDE SEQUENCE [LARGE SCALE GENOMIC DNA]</scope>
    <source>
        <strain evidence="1 2">DSM 6958</strain>
    </source>
</reference>
<evidence type="ECO:0000313" key="1">
    <source>
        <dbReference type="EMBL" id="ODQ67369.1"/>
    </source>
</evidence>
<dbReference type="Proteomes" id="UP000095009">
    <property type="component" value="Unassembled WGS sequence"/>
</dbReference>
<gene>
    <name evidence="1" type="ORF">NADFUDRAFT_81869</name>
</gene>
<organism evidence="1 2">
    <name type="scientific">Nadsonia fulvescens var. elongata DSM 6958</name>
    <dbReference type="NCBI Taxonomy" id="857566"/>
    <lineage>
        <taxon>Eukaryota</taxon>
        <taxon>Fungi</taxon>
        <taxon>Dikarya</taxon>
        <taxon>Ascomycota</taxon>
        <taxon>Saccharomycotina</taxon>
        <taxon>Dipodascomycetes</taxon>
        <taxon>Dipodascales</taxon>
        <taxon>Dipodascales incertae sedis</taxon>
        <taxon>Nadsonia</taxon>
    </lineage>
</organism>
<dbReference type="EMBL" id="KV454407">
    <property type="protein sequence ID" value="ODQ67369.1"/>
    <property type="molecule type" value="Genomic_DNA"/>
</dbReference>
<accession>A0A1E3PPL0</accession>